<evidence type="ECO:0000256" key="9">
    <source>
        <dbReference type="ARBA" id="ARBA00022967"/>
    </source>
</evidence>
<dbReference type="SMART" id="SM00382">
    <property type="entry name" value="AAA"/>
    <property type="match status" value="2"/>
</dbReference>
<name>A0A2G9X2X6_9HYPH</name>
<dbReference type="InterPro" id="IPR017871">
    <property type="entry name" value="ABC_transporter-like_CS"/>
</dbReference>
<comment type="similarity">
    <text evidence="2">Belongs to the ABC transporter superfamily.</text>
</comment>
<keyword evidence="10" id="KW-0472">Membrane</keyword>
<evidence type="ECO:0000256" key="10">
    <source>
        <dbReference type="ARBA" id="ARBA00023136"/>
    </source>
</evidence>
<evidence type="ECO:0000256" key="4">
    <source>
        <dbReference type="ARBA" id="ARBA00022475"/>
    </source>
</evidence>
<dbReference type="PANTHER" id="PTHR43790">
    <property type="entry name" value="CARBOHYDRATE TRANSPORT ATP-BINDING PROTEIN MG119-RELATED"/>
    <property type="match status" value="1"/>
</dbReference>
<organism evidence="12 13">
    <name type="scientific">Pleomorphomonas carboxyditropha</name>
    <dbReference type="NCBI Taxonomy" id="2023338"/>
    <lineage>
        <taxon>Bacteria</taxon>
        <taxon>Pseudomonadati</taxon>
        <taxon>Pseudomonadota</taxon>
        <taxon>Alphaproteobacteria</taxon>
        <taxon>Hyphomicrobiales</taxon>
        <taxon>Pleomorphomonadaceae</taxon>
        <taxon>Pleomorphomonas</taxon>
    </lineage>
</organism>
<comment type="subcellular location">
    <subcellularLocation>
        <location evidence="1">Cell membrane</location>
        <topology evidence="1">Peripheral membrane protein</topology>
    </subcellularLocation>
</comment>
<comment type="caution">
    <text evidence="12">The sequence shown here is derived from an EMBL/GenBank/DDBJ whole genome shotgun (WGS) entry which is preliminary data.</text>
</comment>
<dbReference type="SUPFAM" id="SSF52540">
    <property type="entry name" value="P-loop containing nucleoside triphosphate hydrolases"/>
    <property type="match status" value="2"/>
</dbReference>
<dbReference type="CDD" id="cd03215">
    <property type="entry name" value="ABC_Carb_Monos_II"/>
    <property type="match status" value="1"/>
</dbReference>
<dbReference type="PROSITE" id="PS00211">
    <property type="entry name" value="ABC_TRANSPORTER_1"/>
    <property type="match status" value="1"/>
</dbReference>
<evidence type="ECO:0000256" key="2">
    <source>
        <dbReference type="ARBA" id="ARBA00005417"/>
    </source>
</evidence>
<dbReference type="PANTHER" id="PTHR43790:SF3">
    <property type="entry name" value="D-ALLOSE IMPORT ATP-BINDING PROTEIN ALSA-RELATED"/>
    <property type="match status" value="1"/>
</dbReference>
<dbReference type="Pfam" id="PF00005">
    <property type="entry name" value="ABC_tran"/>
    <property type="match status" value="2"/>
</dbReference>
<dbReference type="InterPro" id="IPR003593">
    <property type="entry name" value="AAA+_ATPase"/>
</dbReference>
<dbReference type="PROSITE" id="PS50893">
    <property type="entry name" value="ABC_TRANSPORTER_2"/>
    <property type="match status" value="2"/>
</dbReference>
<accession>A0A2G9X2X6</accession>
<keyword evidence="6" id="KW-0677">Repeat</keyword>
<dbReference type="AlphaFoldDB" id="A0A2G9X2X6"/>
<dbReference type="GO" id="GO:0005524">
    <property type="term" value="F:ATP binding"/>
    <property type="evidence" value="ECO:0007669"/>
    <property type="project" value="UniProtKB-KW"/>
</dbReference>
<dbReference type="FunFam" id="3.40.50.300:FF:000127">
    <property type="entry name" value="Ribose import ATP-binding protein RbsA"/>
    <property type="match status" value="1"/>
</dbReference>
<dbReference type="GO" id="GO:0016887">
    <property type="term" value="F:ATP hydrolysis activity"/>
    <property type="evidence" value="ECO:0007669"/>
    <property type="project" value="InterPro"/>
</dbReference>
<feature type="domain" description="ABC transporter" evidence="11">
    <location>
        <begin position="243"/>
        <end position="498"/>
    </location>
</feature>
<evidence type="ECO:0000313" key="13">
    <source>
        <dbReference type="Proteomes" id="UP000231070"/>
    </source>
</evidence>
<evidence type="ECO:0000256" key="6">
    <source>
        <dbReference type="ARBA" id="ARBA00022737"/>
    </source>
</evidence>
<keyword evidence="4" id="KW-1003">Cell membrane</keyword>
<evidence type="ECO:0000256" key="7">
    <source>
        <dbReference type="ARBA" id="ARBA00022741"/>
    </source>
</evidence>
<evidence type="ECO:0000313" key="12">
    <source>
        <dbReference type="EMBL" id="PIP01274.1"/>
    </source>
</evidence>
<evidence type="ECO:0000259" key="11">
    <source>
        <dbReference type="PROSITE" id="PS50893"/>
    </source>
</evidence>
<dbReference type="Proteomes" id="UP000231070">
    <property type="component" value="Unassembled WGS sequence"/>
</dbReference>
<dbReference type="InterPro" id="IPR003439">
    <property type="entry name" value="ABC_transporter-like_ATP-bd"/>
</dbReference>
<feature type="domain" description="ABC transporter" evidence="11">
    <location>
        <begin position="7"/>
        <end position="244"/>
    </location>
</feature>
<sequence>MAMAELIAARGISKAFPGVRALDQVDFVLRPGEVHALVGENGAGKSTLIKILMGVYRRDAGTLSIKGRDVHDFSPQAAQACGMAAVYQDISLARSLTVGENFFLGHMPTTGWGIVDWAKAYEQCGRLLGELGLDDIDPRATLSSLSVAKQEMVAIAKPVFENADILVFDEPTALLASEETEILFSIIRRLRDEGKGIVYISHRLEEIFAICDSVTVLKDGRHVRTMPVSDTNPDELVRLMVGRSMEDMYTIRRSPPGEVALKVEGLTREPRFRDIGFDVHHGEIFGLFGLVGSGRTEIMRAIFGADPVERGEIRLDGRPVRFTHPSQAIAAGIGFMSEDRKNQSIALPLSVRTNINLANYPAISPFGVVNRTAEREAARTYIDRLAIKTPSDAVAIRNLSGGNQQKVVLGKNLASKSRILVCDEPTIGVDVGAKSEIYKIFEKLTEEGVAILLVSSYLPEIMGLADRILVIYEGRQMGIVERSAFDEERLVRLASGLQA</sequence>
<reference evidence="12 13" key="1">
    <citation type="submission" date="2017-08" db="EMBL/GenBank/DDBJ databases">
        <title>Pleomorphomonas carboxidotrophicus sp. nov., a new mesophilic hydrogenogenic carboxidotroph.</title>
        <authorList>
            <person name="Esquivel-Elizondo S."/>
            <person name="Krajmalnik-Brown R."/>
            <person name="Maldonado J."/>
        </authorList>
    </citation>
    <scope>NUCLEOTIDE SEQUENCE [LARGE SCALE GENOMIC DNA]</scope>
    <source>
        <strain evidence="12 13">SVCO-16</strain>
    </source>
</reference>
<dbReference type="EMBL" id="NQVN01000001">
    <property type="protein sequence ID" value="PIP01274.1"/>
    <property type="molecule type" value="Genomic_DNA"/>
</dbReference>
<keyword evidence="7" id="KW-0547">Nucleotide-binding</keyword>
<gene>
    <name evidence="12" type="ORF">CJ014_04160</name>
</gene>
<evidence type="ECO:0000256" key="5">
    <source>
        <dbReference type="ARBA" id="ARBA00022597"/>
    </source>
</evidence>
<proteinExistence type="inferred from homology"/>
<protein>
    <submittedName>
        <fullName evidence="12">D-xylose ABC transporter ATP-binding protein</fullName>
    </submittedName>
</protein>
<keyword evidence="8 12" id="KW-0067">ATP-binding</keyword>
<dbReference type="GO" id="GO:0005886">
    <property type="term" value="C:plasma membrane"/>
    <property type="evidence" value="ECO:0007669"/>
    <property type="project" value="UniProtKB-SubCell"/>
</dbReference>
<evidence type="ECO:0000256" key="1">
    <source>
        <dbReference type="ARBA" id="ARBA00004202"/>
    </source>
</evidence>
<dbReference type="OrthoDB" id="9805029at2"/>
<dbReference type="Gene3D" id="3.40.50.300">
    <property type="entry name" value="P-loop containing nucleotide triphosphate hydrolases"/>
    <property type="match status" value="2"/>
</dbReference>
<keyword evidence="5" id="KW-0762">Sugar transport</keyword>
<keyword evidence="3" id="KW-0813">Transport</keyword>
<dbReference type="CDD" id="cd03216">
    <property type="entry name" value="ABC_Carb_Monos_I"/>
    <property type="match status" value="1"/>
</dbReference>
<dbReference type="InterPro" id="IPR050107">
    <property type="entry name" value="ABC_carbohydrate_import_ATPase"/>
</dbReference>
<dbReference type="InterPro" id="IPR027417">
    <property type="entry name" value="P-loop_NTPase"/>
</dbReference>
<keyword evidence="13" id="KW-1185">Reference proteome</keyword>
<keyword evidence="9" id="KW-1278">Translocase</keyword>
<evidence type="ECO:0000256" key="3">
    <source>
        <dbReference type="ARBA" id="ARBA00022448"/>
    </source>
</evidence>
<evidence type="ECO:0000256" key="8">
    <source>
        <dbReference type="ARBA" id="ARBA00022840"/>
    </source>
</evidence>